<sequence>MSFTNSGPHYGVSQPISLDGPKPEDVAQTDKLNATLRSFNFFELDEEMQKRMEVLRVINAMVKDWIADVTEKKLGPECNIRPGGKLFTFGSYRLGVHTRGADIDSLCVAPRHIDRADFFGSFYEMLKKDPNVTDLHSVEEAFVPVIKLHYREIELDILFARLASKEIPDDQLLNDDEILRNLDDKSIRSLNGCRVADEILRLVPNGEAFKVTLLR</sequence>
<dbReference type="Pfam" id="PF20750">
    <property type="entry name" value="PAP_NTPase"/>
    <property type="match status" value="1"/>
</dbReference>
<evidence type="ECO:0000256" key="5">
    <source>
        <dbReference type="ARBA" id="ARBA00012388"/>
    </source>
</evidence>
<evidence type="ECO:0000256" key="13">
    <source>
        <dbReference type="SAM" id="MobiDB-lite"/>
    </source>
</evidence>
<dbReference type="GO" id="GO:0006397">
    <property type="term" value="P:mRNA processing"/>
    <property type="evidence" value="ECO:0007669"/>
    <property type="project" value="UniProtKB-KW"/>
</dbReference>
<evidence type="ECO:0000256" key="9">
    <source>
        <dbReference type="ARBA" id="ARBA00022741"/>
    </source>
</evidence>
<evidence type="ECO:0000313" key="15">
    <source>
        <dbReference type="EMBL" id="TKR60666.1"/>
    </source>
</evidence>
<evidence type="ECO:0000256" key="7">
    <source>
        <dbReference type="ARBA" id="ARBA00022679"/>
    </source>
</evidence>
<accession>A0A4U5LWT3</accession>
<comment type="similarity">
    <text evidence="4">Belongs to the poly(A) polymerase family.</text>
</comment>
<reference evidence="15 16" key="1">
    <citation type="journal article" date="2015" name="Genome Biol.">
        <title>Comparative genomics of Steinernema reveals deeply conserved gene regulatory networks.</title>
        <authorList>
            <person name="Dillman A.R."/>
            <person name="Macchietto M."/>
            <person name="Porter C.F."/>
            <person name="Rogers A."/>
            <person name="Williams B."/>
            <person name="Antoshechkin I."/>
            <person name="Lee M.M."/>
            <person name="Goodwin Z."/>
            <person name="Lu X."/>
            <person name="Lewis E.E."/>
            <person name="Goodrich-Blair H."/>
            <person name="Stock S.P."/>
            <person name="Adams B.J."/>
            <person name="Sternberg P.W."/>
            <person name="Mortazavi A."/>
        </authorList>
    </citation>
    <scope>NUCLEOTIDE SEQUENCE [LARGE SCALE GENOMIC DNA]</scope>
    <source>
        <strain evidence="15 16">ALL</strain>
    </source>
</reference>
<dbReference type="InterPro" id="IPR043519">
    <property type="entry name" value="NT_sf"/>
</dbReference>
<gene>
    <name evidence="15" type="ORF">L596_027879</name>
</gene>
<dbReference type="FunFam" id="3.30.460.10:FF:000002">
    <property type="entry name" value="Poly(A) polymerase alpha, putative"/>
    <property type="match status" value="1"/>
</dbReference>
<evidence type="ECO:0000256" key="11">
    <source>
        <dbReference type="ARBA" id="ARBA00022842"/>
    </source>
</evidence>
<organism evidence="15 16">
    <name type="scientific">Steinernema carpocapsae</name>
    <name type="common">Entomopathogenic nematode</name>
    <dbReference type="NCBI Taxonomy" id="34508"/>
    <lineage>
        <taxon>Eukaryota</taxon>
        <taxon>Metazoa</taxon>
        <taxon>Ecdysozoa</taxon>
        <taxon>Nematoda</taxon>
        <taxon>Chromadorea</taxon>
        <taxon>Rhabditida</taxon>
        <taxon>Tylenchina</taxon>
        <taxon>Panagrolaimomorpha</taxon>
        <taxon>Strongyloidoidea</taxon>
        <taxon>Steinernematidae</taxon>
        <taxon>Steinernema</taxon>
    </lineage>
</organism>
<dbReference type="SUPFAM" id="SSF81301">
    <property type="entry name" value="Nucleotidyltransferase"/>
    <property type="match status" value="1"/>
</dbReference>
<evidence type="ECO:0000256" key="4">
    <source>
        <dbReference type="ARBA" id="ARBA00010912"/>
    </source>
</evidence>
<dbReference type="GO" id="GO:0046872">
    <property type="term" value="F:metal ion binding"/>
    <property type="evidence" value="ECO:0007669"/>
    <property type="project" value="UniProtKB-KW"/>
</dbReference>
<evidence type="ECO:0000256" key="3">
    <source>
        <dbReference type="ARBA" id="ARBA00004123"/>
    </source>
</evidence>
<evidence type="ECO:0000256" key="6">
    <source>
        <dbReference type="ARBA" id="ARBA00022664"/>
    </source>
</evidence>
<keyword evidence="9" id="KW-0547">Nucleotide-binding</keyword>
<feature type="domain" description="Poly(A) polymerase nucleotidyltransferase" evidence="14">
    <location>
        <begin position="11"/>
        <end position="203"/>
    </location>
</feature>
<dbReference type="GO" id="GO:1990817">
    <property type="term" value="F:poly(A) RNA polymerase activity"/>
    <property type="evidence" value="ECO:0007669"/>
    <property type="project" value="UniProtKB-EC"/>
</dbReference>
<dbReference type="InterPro" id="IPR048840">
    <property type="entry name" value="PolA_pol_NTPase"/>
</dbReference>
<evidence type="ECO:0000313" key="16">
    <source>
        <dbReference type="Proteomes" id="UP000298663"/>
    </source>
</evidence>
<evidence type="ECO:0000256" key="8">
    <source>
        <dbReference type="ARBA" id="ARBA00022723"/>
    </source>
</evidence>
<dbReference type="PANTHER" id="PTHR10682">
    <property type="entry name" value="POLY A POLYMERASE"/>
    <property type="match status" value="1"/>
</dbReference>
<evidence type="ECO:0000256" key="2">
    <source>
        <dbReference type="ARBA" id="ARBA00001946"/>
    </source>
</evidence>
<keyword evidence="16" id="KW-1185">Reference proteome</keyword>
<protein>
    <recommendedName>
        <fullName evidence="5">polynucleotide adenylyltransferase</fullName>
        <ecNumber evidence="5">2.7.7.19</ecNumber>
    </recommendedName>
</protein>
<evidence type="ECO:0000256" key="10">
    <source>
        <dbReference type="ARBA" id="ARBA00022840"/>
    </source>
</evidence>
<dbReference type="Gene3D" id="3.30.460.10">
    <property type="entry name" value="Beta Polymerase, domain 2"/>
    <property type="match status" value="1"/>
</dbReference>
<keyword evidence="12" id="KW-0539">Nucleus</keyword>
<proteinExistence type="inferred from homology"/>
<dbReference type="EC" id="2.7.7.19" evidence="5"/>
<evidence type="ECO:0000256" key="12">
    <source>
        <dbReference type="ARBA" id="ARBA00023242"/>
    </source>
</evidence>
<reference evidence="15 16" key="2">
    <citation type="journal article" date="2019" name="G3 (Bethesda)">
        <title>Hybrid Assembly of the Genome of the Entomopathogenic Nematode Steinernema carpocapsae Identifies the X-Chromosome.</title>
        <authorList>
            <person name="Serra L."/>
            <person name="Macchietto M."/>
            <person name="Macias-Munoz A."/>
            <person name="McGill C.J."/>
            <person name="Rodriguez I.M."/>
            <person name="Rodriguez B."/>
            <person name="Murad R."/>
            <person name="Mortazavi A."/>
        </authorList>
    </citation>
    <scope>NUCLEOTIDE SEQUENCE [LARGE SCALE GENOMIC DNA]</scope>
    <source>
        <strain evidence="15 16">ALL</strain>
    </source>
</reference>
<keyword evidence="7" id="KW-0808">Transferase</keyword>
<evidence type="ECO:0000256" key="1">
    <source>
        <dbReference type="ARBA" id="ARBA00001936"/>
    </source>
</evidence>
<keyword evidence="8" id="KW-0479">Metal-binding</keyword>
<comment type="cofactor">
    <cofactor evidence="2">
        <name>Mg(2+)</name>
        <dbReference type="ChEBI" id="CHEBI:18420"/>
    </cofactor>
</comment>
<keyword evidence="11" id="KW-0460">Magnesium</keyword>
<dbReference type="EMBL" id="AZBU02000011">
    <property type="protein sequence ID" value="TKR60666.1"/>
    <property type="molecule type" value="Genomic_DNA"/>
</dbReference>
<dbReference type="OrthoDB" id="412748at2759"/>
<dbReference type="Proteomes" id="UP000298663">
    <property type="component" value="Unassembled WGS sequence"/>
</dbReference>
<feature type="region of interest" description="Disordered" evidence="13">
    <location>
        <begin position="1"/>
        <end position="25"/>
    </location>
</feature>
<comment type="caution">
    <text evidence="15">The sequence shown here is derived from an EMBL/GenBank/DDBJ whole genome shotgun (WGS) entry which is preliminary data.</text>
</comment>
<dbReference type="PANTHER" id="PTHR10682:SF10">
    <property type="entry name" value="POLYNUCLEOTIDE ADENYLYLTRANSFERASE"/>
    <property type="match status" value="1"/>
</dbReference>
<comment type="subcellular location">
    <subcellularLocation>
        <location evidence="3">Nucleus</location>
    </subcellularLocation>
</comment>
<dbReference type="AlphaFoldDB" id="A0A4U5LWT3"/>
<comment type="cofactor">
    <cofactor evidence="1">
        <name>Mn(2+)</name>
        <dbReference type="ChEBI" id="CHEBI:29035"/>
    </cofactor>
</comment>
<dbReference type="CDD" id="cd05402">
    <property type="entry name" value="NT_PAP_TUTase"/>
    <property type="match status" value="1"/>
</dbReference>
<dbReference type="STRING" id="34508.A0A4U5LWT3"/>
<evidence type="ECO:0000259" key="14">
    <source>
        <dbReference type="Pfam" id="PF20750"/>
    </source>
</evidence>
<dbReference type="GO" id="GO:0005634">
    <property type="term" value="C:nucleus"/>
    <property type="evidence" value="ECO:0007669"/>
    <property type="project" value="UniProtKB-SubCell"/>
</dbReference>
<keyword evidence="6" id="KW-0507">mRNA processing</keyword>
<name>A0A4U5LWT3_STECR</name>
<keyword evidence="10" id="KW-0067">ATP-binding</keyword>
<dbReference type="GO" id="GO:0005524">
    <property type="term" value="F:ATP binding"/>
    <property type="evidence" value="ECO:0007669"/>
    <property type="project" value="UniProtKB-KW"/>
</dbReference>